<dbReference type="Gene3D" id="3.30.420.10">
    <property type="entry name" value="Ribonuclease H-like superfamily/Ribonuclease H"/>
    <property type="match status" value="1"/>
</dbReference>
<dbReference type="GO" id="GO:0003676">
    <property type="term" value="F:nucleic acid binding"/>
    <property type="evidence" value="ECO:0007669"/>
    <property type="project" value="InterPro"/>
</dbReference>
<dbReference type="InterPro" id="IPR038717">
    <property type="entry name" value="Tc1-like_DDE_dom"/>
</dbReference>
<organism evidence="2">
    <name type="scientific">Amphimedon queenslandica</name>
    <name type="common">Sponge</name>
    <dbReference type="NCBI Taxonomy" id="400682"/>
    <lineage>
        <taxon>Eukaryota</taxon>
        <taxon>Metazoa</taxon>
        <taxon>Porifera</taxon>
        <taxon>Demospongiae</taxon>
        <taxon>Heteroscleromorpha</taxon>
        <taxon>Haplosclerida</taxon>
        <taxon>Niphatidae</taxon>
        <taxon>Amphimedon</taxon>
    </lineage>
</organism>
<dbReference type="Pfam" id="PF13358">
    <property type="entry name" value="DDE_3"/>
    <property type="match status" value="1"/>
</dbReference>
<dbReference type="EnsemblMetazoa" id="Aqu2.1.25068_001">
    <property type="protein sequence ID" value="Aqu2.1.25068_001"/>
    <property type="gene ID" value="Aqu2.1.25068"/>
</dbReference>
<dbReference type="AlphaFoldDB" id="A0A1X7UAT6"/>
<feature type="domain" description="Tc1-like transposase DDE" evidence="1">
    <location>
        <begin position="1"/>
        <end position="53"/>
    </location>
</feature>
<dbReference type="InParanoid" id="A0A1X7UAT6"/>
<accession>A0A1X7UAT6</accession>
<dbReference type="OrthoDB" id="5980266at2759"/>
<dbReference type="PANTHER" id="PTHR46564">
    <property type="entry name" value="TRANSPOSASE"/>
    <property type="match status" value="1"/>
</dbReference>
<proteinExistence type="predicted"/>
<evidence type="ECO:0000259" key="1">
    <source>
        <dbReference type="Pfam" id="PF13358"/>
    </source>
</evidence>
<sequence length="85" mass="9529">MDNASIHCTNSVVHVLNNAGILVLHLPPYSPDYNPTEEAFSYVKYYLKEHEEFLQAVPSPMTLLSAAFESITTDNCVAWIKHAGY</sequence>
<protein>
    <recommendedName>
        <fullName evidence="1">Tc1-like transposase DDE domain-containing protein</fullName>
    </recommendedName>
</protein>
<dbReference type="PANTHER" id="PTHR46564:SF1">
    <property type="entry name" value="TRANSPOSASE"/>
    <property type="match status" value="1"/>
</dbReference>
<reference evidence="2" key="1">
    <citation type="submission" date="2017-05" db="UniProtKB">
        <authorList>
            <consortium name="EnsemblMetazoa"/>
        </authorList>
    </citation>
    <scope>IDENTIFICATION</scope>
</reference>
<dbReference type="InterPro" id="IPR036397">
    <property type="entry name" value="RNaseH_sf"/>
</dbReference>
<name>A0A1X7UAT6_AMPQE</name>
<evidence type="ECO:0000313" key="2">
    <source>
        <dbReference type="EnsemblMetazoa" id="Aqu2.1.25068_001"/>
    </source>
</evidence>